<organism evidence="7 8">
    <name type="scientific">Pseudogymnoascus verrucosus</name>
    <dbReference type="NCBI Taxonomy" id="342668"/>
    <lineage>
        <taxon>Eukaryota</taxon>
        <taxon>Fungi</taxon>
        <taxon>Dikarya</taxon>
        <taxon>Ascomycota</taxon>
        <taxon>Pezizomycotina</taxon>
        <taxon>Leotiomycetes</taxon>
        <taxon>Thelebolales</taxon>
        <taxon>Thelebolaceae</taxon>
        <taxon>Pseudogymnoascus</taxon>
    </lineage>
</organism>
<dbReference type="EMBL" id="KV460214">
    <property type="protein sequence ID" value="OBT99023.1"/>
    <property type="molecule type" value="Genomic_DNA"/>
</dbReference>
<comment type="similarity">
    <text evidence="2">Belongs to the eukaryotic RPA49/POLR1E RNA polymerase subunit family.</text>
</comment>
<keyword evidence="8" id="KW-1185">Reference proteome</keyword>
<dbReference type="GO" id="GO:0003677">
    <property type="term" value="F:DNA binding"/>
    <property type="evidence" value="ECO:0007669"/>
    <property type="project" value="InterPro"/>
</dbReference>
<feature type="region of interest" description="Disordered" evidence="6">
    <location>
        <begin position="1"/>
        <end position="29"/>
    </location>
</feature>
<dbReference type="GO" id="GO:0005730">
    <property type="term" value="C:nucleolus"/>
    <property type="evidence" value="ECO:0007669"/>
    <property type="project" value="UniProtKB-SubCell"/>
</dbReference>
<evidence type="ECO:0000256" key="3">
    <source>
        <dbReference type="ARBA" id="ARBA00022478"/>
    </source>
</evidence>
<dbReference type="Proteomes" id="UP000091956">
    <property type="component" value="Unassembled WGS sequence"/>
</dbReference>
<evidence type="ECO:0000313" key="8">
    <source>
        <dbReference type="Proteomes" id="UP000091956"/>
    </source>
</evidence>
<evidence type="ECO:0000256" key="5">
    <source>
        <dbReference type="ARBA" id="ARBA00023242"/>
    </source>
</evidence>
<sequence>MSEPTKKRKRNADGSQKSSKKVAVETPGASEVTVTVVQNTDDWAPIVASTPGLAFDKSLSLKPYTKRRSNAPQRPGQSGSIATNELLIESSEHPAIDYVGREEEAGGTDSLLKHYIGVYDPATGGLQVIESRKMTVRGIVRAQNAAPEAFAEKGDYKNMRELRNDLGQTFGTKKSKKAIASLTENAISKPRTAAELANTEPVKHDAVTAAMLRNMAEVTSGMATTEELQTVVDESKPRPRANLAAESPKDVYTIDDLVGSEIMKVIPVKEWQDAVKAKEQIITSSKFVSDRILLASSSVPKLKVLRYLLTILEFYGATIPRRGVRALPKKDELRKAMPGIPEAVAGNIQRKFSDHGMMSKFQMDLLITNVCALALIVDNFEVDVYDLREDLKLEGKQMQTYFSEIGARIMAANEGEKKRLGLDKAAAMQHKFARLRLPLEFPKAKFARK</sequence>
<keyword evidence="3 7" id="KW-0240">DNA-directed RNA polymerase</keyword>
<reference evidence="7 8" key="1">
    <citation type="submission" date="2016-03" db="EMBL/GenBank/DDBJ databases">
        <title>Comparative genomics of Pseudogymnoascus destructans, the fungus causing white-nose syndrome of bats.</title>
        <authorList>
            <person name="Palmer J.M."/>
            <person name="Drees K.P."/>
            <person name="Foster J.T."/>
            <person name="Lindner D.L."/>
        </authorList>
    </citation>
    <scope>NUCLEOTIDE SEQUENCE [LARGE SCALE GENOMIC DNA]</scope>
    <source>
        <strain evidence="7 8">UAMH 10579</strain>
    </source>
</reference>
<dbReference type="RefSeq" id="XP_018132756.1">
    <property type="nucleotide sequence ID" value="XM_018271899.2"/>
</dbReference>
<dbReference type="Pfam" id="PF06870">
    <property type="entry name" value="RNA_pol_I_A49"/>
    <property type="match status" value="1"/>
</dbReference>
<proteinExistence type="inferred from homology"/>
<dbReference type="PANTHER" id="PTHR14440">
    <property type="entry name" value="DNA-DIRECTED RNA POLYMERASE I SUBUNIT RPA49"/>
    <property type="match status" value="1"/>
</dbReference>
<keyword evidence="4" id="KW-0804">Transcription</keyword>
<dbReference type="STRING" id="342668.A0A1B8GT64"/>
<feature type="compositionally biased region" description="Basic residues" evidence="6">
    <location>
        <begin position="1"/>
        <end position="10"/>
    </location>
</feature>
<keyword evidence="5" id="KW-0539">Nucleus</keyword>
<dbReference type="AlphaFoldDB" id="A0A1B8GT64"/>
<reference evidence="8" key="2">
    <citation type="journal article" date="2018" name="Nat. Commun.">
        <title>Extreme sensitivity to ultraviolet light in the fungal pathogen causing white-nose syndrome of bats.</title>
        <authorList>
            <person name="Palmer J.M."/>
            <person name="Drees K.P."/>
            <person name="Foster J.T."/>
            <person name="Lindner D.L."/>
        </authorList>
    </citation>
    <scope>NUCLEOTIDE SEQUENCE [LARGE SCALE GENOMIC DNA]</scope>
    <source>
        <strain evidence="8">UAMH 10579</strain>
    </source>
</reference>
<dbReference type="GeneID" id="28835775"/>
<evidence type="ECO:0000256" key="4">
    <source>
        <dbReference type="ARBA" id="ARBA00023163"/>
    </source>
</evidence>
<evidence type="ECO:0000313" key="7">
    <source>
        <dbReference type="EMBL" id="OBT99023.1"/>
    </source>
</evidence>
<name>A0A1B8GT64_9PEZI</name>
<evidence type="ECO:0000256" key="1">
    <source>
        <dbReference type="ARBA" id="ARBA00004604"/>
    </source>
</evidence>
<evidence type="ECO:0000256" key="2">
    <source>
        <dbReference type="ARBA" id="ARBA00009430"/>
    </source>
</evidence>
<gene>
    <name evidence="7" type="primary">RPA49</name>
    <name evidence="7" type="ORF">VE01_02389</name>
</gene>
<protein>
    <submittedName>
        <fullName evidence="7">DNA-directed RNA polymerase I subunit rpa49</fullName>
    </submittedName>
</protein>
<dbReference type="GO" id="GO:0006351">
    <property type="term" value="P:DNA-templated transcription"/>
    <property type="evidence" value="ECO:0007669"/>
    <property type="project" value="InterPro"/>
</dbReference>
<accession>A0A1B8GT64</accession>
<evidence type="ECO:0000256" key="6">
    <source>
        <dbReference type="SAM" id="MobiDB-lite"/>
    </source>
</evidence>
<dbReference type="InterPro" id="IPR009668">
    <property type="entry name" value="RNA_pol-assoc_fac_A49-like"/>
</dbReference>
<comment type="subcellular location">
    <subcellularLocation>
        <location evidence="1">Nucleus</location>
        <location evidence="1">Nucleolus</location>
    </subcellularLocation>
</comment>
<dbReference type="GO" id="GO:0000428">
    <property type="term" value="C:DNA-directed RNA polymerase complex"/>
    <property type="evidence" value="ECO:0007669"/>
    <property type="project" value="UniProtKB-KW"/>
</dbReference>
<dbReference type="OrthoDB" id="532500at2759"/>